<dbReference type="RefSeq" id="WP_236164030.1">
    <property type="nucleotide sequence ID" value="NZ_BQKK01000007.1"/>
</dbReference>
<dbReference type="InterPro" id="IPR011051">
    <property type="entry name" value="RmlC_Cupin_sf"/>
</dbReference>
<organism evidence="7 8">
    <name type="scientific">Corynebacterium ammoniagenes</name>
    <name type="common">Brevibacterium ammoniagenes</name>
    <dbReference type="NCBI Taxonomy" id="1697"/>
    <lineage>
        <taxon>Bacteria</taxon>
        <taxon>Bacillati</taxon>
        <taxon>Actinomycetota</taxon>
        <taxon>Actinomycetes</taxon>
        <taxon>Mycobacteriales</taxon>
        <taxon>Corynebacteriaceae</taxon>
        <taxon>Corynebacterium</taxon>
    </lineage>
</organism>
<evidence type="ECO:0000256" key="1">
    <source>
        <dbReference type="ARBA" id="ARBA00010154"/>
    </source>
</evidence>
<proteinExistence type="inferred from homology"/>
<dbReference type="Pfam" id="PF04321">
    <property type="entry name" value="RmlD_sub_bind"/>
    <property type="match status" value="1"/>
</dbReference>
<evidence type="ECO:0000313" key="8">
    <source>
        <dbReference type="Proteomes" id="UP001054925"/>
    </source>
</evidence>
<dbReference type="GO" id="GO:0008830">
    <property type="term" value="F:dTDP-4-dehydrorhamnose 3,5-epimerase activity"/>
    <property type="evidence" value="ECO:0007669"/>
    <property type="project" value="InterPro"/>
</dbReference>
<dbReference type="InterPro" id="IPR014710">
    <property type="entry name" value="RmlC-like_jellyroll"/>
</dbReference>
<feature type="active site" description="Proton donor" evidence="3">
    <location>
        <position position="127"/>
    </location>
</feature>
<evidence type="ECO:0000256" key="3">
    <source>
        <dbReference type="PIRSR" id="PIRSR600888-1"/>
    </source>
</evidence>
<dbReference type="EC" id="1.1.1.133" evidence="5"/>
<protein>
    <recommendedName>
        <fullName evidence="5">dTDP-4-dehydrorhamnose reductase</fullName>
        <ecNumber evidence="5">1.1.1.133</ecNumber>
    </recommendedName>
</protein>
<keyword evidence="5" id="KW-0560">Oxidoreductase</keyword>
<dbReference type="CDD" id="cd00438">
    <property type="entry name" value="cupin_RmlC"/>
    <property type="match status" value="1"/>
</dbReference>
<dbReference type="InterPro" id="IPR036291">
    <property type="entry name" value="NAD(P)-bd_dom_sf"/>
</dbReference>
<comment type="similarity">
    <text evidence="1">Belongs to the dTDP-4-dehydrorhamnose 3,5-epimerase family.</text>
</comment>
<comment type="caution">
    <text evidence="7">The sequence shown here is derived from an EMBL/GenBank/DDBJ whole genome shotgun (WGS) entry which is preliminary data.</text>
</comment>
<comment type="pathway">
    <text evidence="5">Carbohydrate biosynthesis; dTDP-L-rhamnose biosynthesis.</text>
</comment>
<dbReference type="AlphaFoldDB" id="A0AAV5GB08"/>
<dbReference type="Pfam" id="PF00908">
    <property type="entry name" value="dTDP_sugar_isom"/>
    <property type="match status" value="1"/>
</dbReference>
<dbReference type="SUPFAM" id="SSF51182">
    <property type="entry name" value="RmlC-like cupins"/>
    <property type="match status" value="1"/>
</dbReference>
<feature type="active site" description="Proton acceptor" evidence="3">
    <location>
        <position position="63"/>
    </location>
</feature>
<dbReference type="InterPro" id="IPR029903">
    <property type="entry name" value="RmlD-like-bd"/>
</dbReference>
<name>A0AAV5GB08_CORAM</name>
<dbReference type="Proteomes" id="UP001054925">
    <property type="component" value="Unassembled WGS sequence"/>
</dbReference>
<dbReference type="PANTHER" id="PTHR10491">
    <property type="entry name" value="DTDP-4-DEHYDRORHAMNOSE REDUCTASE"/>
    <property type="match status" value="1"/>
</dbReference>
<dbReference type="InterPro" id="IPR000888">
    <property type="entry name" value="RmlC-like"/>
</dbReference>
<dbReference type="Gene3D" id="2.60.120.10">
    <property type="entry name" value="Jelly Rolls"/>
    <property type="match status" value="1"/>
</dbReference>
<dbReference type="SUPFAM" id="SSF51735">
    <property type="entry name" value="NAD(P)-binding Rossmann-fold domains"/>
    <property type="match status" value="1"/>
</dbReference>
<evidence type="ECO:0000313" key="7">
    <source>
        <dbReference type="EMBL" id="GJN43853.1"/>
    </source>
</evidence>
<dbReference type="EMBL" id="BQKK01000007">
    <property type="protein sequence ID" value="GJN43853.1"/>
    <property type="molecule type" value="Genomic_DNA"/>
</dbReference>
<dbReference type="GO" id="GO:0008831">
    <property type="term" value="F:dTDP-4-dehydrorhamnose reductase activity"/>
    <property type="evidence" value="ECO:0007669"/>
    <property type="project" value="UniProtKB-EC"/>
</dbReference>
<dbReference type="Gene3D" id="3.90.25.10">
    <property type="entry name" value="UDP-galactose 4-epimerase, domain 1"/>
    <property type="match status" value="1"/>
</dbReference>
<reference evidence="7" key="1">
    <citation type="submission" date="2021-12" db="EMBL/GenBank/DDBJ databases">
        <title>Draft genome sequence of Corynebacterium ammoniagenes strain T-723.</title>
        <authorList>
            <person name="Matsuzawa M."/>
            <person name="Hiratani M."/>
            <person name="Abe I."/>
            <person name="Tsuji Y."/>
            <person name="Nakamura J."/>
        </authorList>
    </citation>
    <scope>NUCLEOTIDE SEQUENCE</scope>
    <source>
        <strain evidence="7">T-723</strain>
    </source>
</reference>
<gene>
    <name evidence="7" type="ORF">CAT723_23320</name>
</gene>
<evidence type="ECO:0000256" key="2">
    <source>
        <dbReference type="ARBA" id="ARBA00010944"/>
    </source>
</evidence>
<dbReference type="PANTHER" id="PTHR10491:SF4">
    <property type="entry name" value="METHIONINE ADENOSYLTRANSFERASE 2 SUBUNIT BETA"/>
    <property type="match status" value="1"/>
</dbReference>
<comment type="function">
    <text evidence="5">Catalyzes the reduction of dTDP-6-deoxy-L-lyxo-4-hexulose to yield dTDP-L-rhamnose.</text>
</comment>
<evidence type="ECO:0000256" key="5">
    <source>
        <dbReference type="RuleBase" id="RU364082"/>
    </source>
</evidence>
<dbReference type="CDD" id="cd05254">
    <property type="entry name" value="dTDP_HR_like_SDR_e"/>
    <property type="match status" value="1"/>
</dbReference>
<evidence type="ECO:0000256" key="4">
    <source>
        <dbReference type="PIRSR" id="PIRSR600888-3"/>
    </source>
</evidence>
<dbReference type="InterPro" id="IPR005913">
    <property type="entry name" value="dTDP_dehydrorham_reduct"/>
</dbReference>
<sequence length="468" mass="50893">MHIESTDIDGLSIIHLDVHGDNRGWFKENWQRTTMGQAGLPDFGPVQHNLSFNASAGVTRGLHAEPWDKLVSIAHGKVFGAWCDLREGSTTYGQLVHAEIGPDKAVFVPRGVANGFQALEDNTVYSYLVSDHWSPDAQYTAVNLDMVDWPLTPTEISEKDRTHPQLVDVTPMPPRKILVTGADGQLGRALRAVYKNAAHVEFTTRAEFDITAADIATARPWRSYDAIINCAAYNDVNGAETDRAGAWEVNATAPARLAAIAAENNLTFVHVSSDYIFDGTQEVHTEAELPSPLSAYGASKAAGDTAAQTAPRHYVIRTAWVFGEGNNFMSTMASLAQRNIEPLVINDQVGRPTYAEDLAKGIKHLLDTRADYGVYNLTSGGDAVGRDEIAMAVFIGMGHDPTEVHSVSTAQYNEHRVQQATENNQPAPAPEALRPAASTLDLTKIEATGFKPSNWRSSLALYLALLES</sequence>
<evidence type="ECO:0000259" key="6">
    <source>
        <dbReference type="Pfam" id="PF04321"/>
    </source>
</evidence>
<keyword evidence="5" id="KW-0521">NADP</keyword>
<accession>A0AAV5GB08</accession>
<feature type="site" description="Participates in a stacking interaction with the thymidine ring of dTDP-4-oxo-6-deoxyglucose" evidence="4">
    <location>
        <position position="133"/>
    </location>
</feature>
<comment type="similarity">
    <text evidence="2 5">Belongs to the dTDP-4-dehydrorhamnose reductase family.</text>
</comment>
<dbReference type="Gene3D" id="3.40.50.720">
    <property type="entry name" value="NAD(P)-binding Rossmann-like Domain"/>
    <property type="match status" value="1"/>
</dbReference>
<feature type="domain" description="RmlD-like substrate binding" evidence="6">
    <location>
        <begin position="176"/>
        <end position="464"/>
    </location>
</feature>